<accession>A0A8I2ZXT9</accession>
<dbReference type="EMBL" id="JAEMWZ010000040">
    <property type="protein sequence ID" value="KAG7140706.1"/>
    <property type="molecule type" value="Genomic_DNA"/>
</dbReference>
<name>A0A8I2ZXT9_VERLO</name>
<protein>
    <submittedName>
        <fullName evidence="1">Uncharacterized protein</fullName>
    </submittedName>
</protein>
<proteinExistence type="predicted"/>
<evidence type="ECO:0000313" key="2">
    <source>
        <dbReference type="Proteomes" id="UP000689129"/>
    </source>
</evidence>
<dbReference type="Proteomes" id="UP000689129">
    <property type="component" value="Unassembled WGS sequence"/>
</dbReference>
<dbReference type="OrthoDB" id="2322999at2759"/>
<gene>
    <name evidence="1" type="ORF">HYQ45_002423</name>
</gene>
<sequence>MAAAVMPTISIAGLHRAPKGRDLEISRAVHNTLPHPEEQPEISDTMLKASDGSFVAYEFHEGEASSDGGNIGPAFFREFADFLRRNNLADLLALELLDGPQNNIQKELQVGPQATVLFHEEDVIGLSLPTITTGWSFKLGDDGIISCKGGTVYSAKKDTHHVFVDSKPFATVEALKNALRGEGIIG</sequence>
<organism evidence="1 2">
    <name type="scientific">Verticillium longisporum</name>
    <name type="common">Verticillium dahliae var. longisporum</name>
    <dbReference type="NCBI Taxonomy" id="100787"/>
    <lineage>
        <taxon>Eukaryota</taxon>
        <taxon>Fungi</taxon>
        <taxon>Dikarya</taxon>
        <taxon>Ascomycota</taxon>
        <taxon>Pezizomycotina</taxon>
        <taxon>Sordariomycetes</taxon>
        <taxon>Hypocreomycetidae</taxon>
        <taxon>Glomerellales</taxon>
        <taxon>Plectosphaerellaceae</taxon>
        <taxon>Verticillium</taxon>
    </lineage>
</organism>
<evidence type="ECO:0000313" key="1">
    <source>
        <dbReference type="EMBL" id="KAG7140706.1"/>
    </source>
</evidence>
<reference evidence="1" key="1">
    <citation type="journal article" date="2021" name="Mol. Plant Pathol.">
        <title>A 20-kb lineage-specific genomic region tames virulence in pathogenic amphidiploid Verticillium longisporum.</title>
        <authorList>
            <person name="Harting R."/>
            <person name="Starke J."/>
            <person name="Kusch H."/>
            <person name="Poggeler S."/>
            <person name="Maurus I."/>
            <person name="Schluter R."/>
            <person name="Landesfeind M."/>
            <person name="Bulla I."/>
            <person name="Nowrousian M."/>
            <person name="de Jonge R."/>
            <person name="Stahlhut G."/>
            <person name="Hoff K.J."/>
            <person name="Asshauer K.P."/>
            <person name="Thurmer A."/>
            <person name="Stanke M."/>
            <person name="Daniel R."/>
            <person name="Morgenstern B."/>
            <person name="Thomma B.P.H.J."/>
            <person name="Kronstad J.W."/>
            <person name="Braus-Stromeyer S.A."/>
            <person name="Braus G.H."/>
        </authorList>
    </citation>
    <scope>NUCLEOTIDE SEQUENCE</scope>
    <source>
        <strain evidence="1">Vl32</strain>
    </source>
</reference>
<dbReference type="AlphaFoldDB" id="A0A8I2ZXT9"/>
<comment type="caution">
    <text evidence="1">The sequence shown here is derived from an EMBL/GenBank/DDBJ whole genome shotgun (WGS) entry which is preliminary data.</text>
</comment>